<proteinExistence type="predicted"/>
<feature type="compositionally biased region" description="Pro residues" evidence="1">
    <location>
        <begin position="39"/>
        <end position="59"/>
    </location>
</feature>
<name>A0AAV8C3K2_9POAL</name>
<dbReference type="PANTHER" id="PTHR15838:SF3">
    <property type="entry name" value="PROTEIN PIGMENT DEFECTIVE 338, CHLOROPLASTIC"/>
    <property type="match status" value="1"/>
</dbReference>
<organism evidence="3 4">
    <name type="scientific">Rhynchospora pubera</name>
    <dbReference type="NCBI Taxonomy" id="906938"/>
    <lineage>
        <taxon>Eukaryota</taxon>
        <taxon>Viridiplantae</taxon>
        <taxon>Streptophyta</taxon>
        <taxon>Embryophyta</taxon>
        <taxon>Tracheophyta</taxon>
        <taxon>Spermatophyta</taxon>
        <taxon>Magnoliopsida</taxon>
        <taxon>Liliopsida</taxon>
        <taxon>Poales</taxon>
        <taxon>Cyperaceae</taxon>
        <taxon>Cyperoideae</taxon>
        <taxon>Rhynchosporeae</taxon>
        <taxon>Rhynchospora</taxon>
    </lineage>
</organism>
<sequence>MRLHCHFPSSLFANNSSIKRRFIVLADSSSSSKSHLPPLRNPKPLPPPPPPPPPPPKPSPLLQLIHKPSPLQLSPLPTDTSPPFVNLFTSLTQSSSIQQRDVGERKESDKVTVDYYDPKRGDFVVGVVLSGNENKLDVSIGSDMLGSMVAKESLPFCNEEANPLVCDLNEEREKGLFEKGKVGIVRDDEGFREKGEEGRRAVEAGTVVFAEVLGRSLSGRPLLSCRRLFRQLAWHRVRQIMQLKEPFQVTISEWNTGGLLTRIEGIRAFHPKTELLSRVTNFTELKSHVGRRLHVSISRIDEATNVLIISEREAWDMKNLRPGTLLRGTVSKIFPYGAQVRIGDSSRCGLLHVSNISRARVTSVNDVLKVEEEMKVLVINSMFSDKIYLSTADLESEPGLFLSDKEKVYAEAEQMAKQYKKRLLDLSPVPDTTSDVVPSKTLSFDDEASLYANWKWFKFEHHDEIAGHTMLS</sequence>
<keyword evidence="4" id="KW-1185">Reference proteome</keyword>
<evidence type="ECO:0000313" key="4">
    <source>
        <dbReference type="Proteomes" id="UP001140206"/>
    </source>
</evidence>
<dbReference type="Pfam" id="PF00575">
    <property type="entry name" value="S1"/>
    <property type="match status" value="1"/>
</dbReference>
<keyword evidence="3" id="KW-0687">Ribonucleoprotein</keyword>
<evidence type="ECO:0000313" key="3">
    <source>
        <dbReference type="EMBL" id="KAJ4749805.1"/>
    </source>
</evidence>
<keyword evidence="3" id="KW-0689">Ribosomal protein</keyword>
<dbReference type="PANTHER" id="PTHR15838">
    <property type="entry name" value="NUCLEOLAR PROTEIN OF 40 KDA"/>
    <property type="match status" value="1"/>
</dbReference>
<dbReference type="SUPFAM" id="SSF50249">
    <property type="entry name" value="Nucleic acid-binding proteins"/>
    <property type="match status" value="2"/>
</dbReference>
<dbReference type="GO" id="GO:0003723">
    <property type="term" value="F:RNA binding"/>
    <property type="evidence" value="ECO:0007669"/>
    <property type="project" value="TreeGrafter"/>
</dbReference>
<dbReference type="SUPFAM" id="SSF101447">
    <property type="entry name" value="Formin homology 2 domain (FH2 domain)"/>
    <property type="match status" value="1"/>
</dbReference>
<dbReference type="InterPro" id="IPR003029">
    <property type="entry name" value="S1_domain"/>
</dbReference>
<comment type="caution">
    <text evidence="3">The sequence shown here is derived from an EMBL/GenBank/DDBJ whole genome shotgun (WGS) entry which is preliminary data.</text>
</comment>
<evidence type="ECO:0000259" key="2">
    <source>
        <dbReference type="PROSITE" id="PS50126"/>
    </source>
</evidence>
<dbReference type="AlphaFoldDB" id="A0AAV8C3K2"/>
<dbReference type="PROSITE" id="PS50126">
    <property type="entry name" value="S1"/>
    <property type="match status" value="1"/>
</dbReference>
<reference evidence="3" key="1">
    <citation type="submission" date="2022-08" db="EMBL/GenBank/DDBJ databases">
        <authorList>
            <person name="Marques A."/>
        </authorList>
    </citation>
    <scope>NUCLEOTIDE SEQUENCE</scope>
    <source>
        <strain evidence="3">RhyPub2mFocal</strain>
        <tissue evidence="3">Leaves</tissue>
    </source>
</reference>
<feature type="region of interest" description="Disordered" evidence="1">
    <location>
        <begin position="29"/>
        <end position="61"/>
    </location>
</feature>
<protein>
    <submittedName>
        <fullName evidence="3">30S ribosomal protein S1</fullName>
    </submittedName>
</protein>
<gene>
    <name evidence="3" type="ORF">LUZ62_084210</name>
</gene>
<dbReference type="Gene3D" id="2.40.50.140">
    <property type="entry name" value="Nucleic acid-binding proteins"/>
    <property type="match status" value="1"/>
</dbReference>
<feature type="compositionally biased region" description="Low complexity" evidence="1">
    <location>
        <begin position="29"/>
        <end position="38"/>
    </location>
</feature>
<dbReference type="GO" id="GO:0005840">
    <property type="term" value="C:ribosome"/>
    <property type="evidence" value="ECO:0007669"/>
    <property type="project" value="UniProtKB-KW"/>
</dbReference>
<feature type="domain" description="S1 motif" evidence="2">
    <location>
        <begin position="323"/>
        <end position="392"/>
    </location>
</feature>
<dbReference type="InterPro" id="IPR012340">
    <property type="entry name" value="NA-bd_OB-fold"/>
</dbReference>
<dbReference type="SMART" id="SM00316">
    <property type="entry name" value="S1"/>
    <property type="match status" value="2"/>
</dbReference>
<evidence type="ECO:0000256" key="1">
    <source>
        <dbReference type="SAM" id="MobiDB-lite"/>
    </source>
</evidence>
<dbReference type="Proteomes" id="UP001140206">
    <property type="component" value="Chromosome 5"/>
</dbReference>
<accession>A0AAV8C3K2</accession>
<dbReference type="EMBL" id="JAMFTS010000005">
    <property type="protein sequence ID" value="KAJ4749805.1"/>
    <property type="molecule type" value="Genomic_DNA"/>
</dbReference>
<dbReference type="GO" id="GO:0043489">
    <property type="term" value="P:RNA stabilization"/>
    <property type="evidence" value="ECO:0007669"/>
    <property type="project" value="TreeGrafter"/>
</dbReference>